<comment type="similarity">
    <text evidence="2 8">Belongs to the DHHC palmitoyltransferase family.</text>
</comment>
<evidence type="ECO:0000256" key="2">
    <source>
        <dbReference type="ARBA" id="ARBA00008574"/>
    </source>
</evidence>
<dbReference type="GO" id="GO:0005783">
    <property type="term" value="C:endoplasmic reticulum"/>
    <property type="evidence" value="ECO:0007669"/>
    <property type="project" value="TreeGrafter"/>
</dbReference>
<keyword evidence="5 8" id="KW-1133">Transmembrane helix</keyword>
<dbReference type="PANTHER" id="PTHR22883:SF390">
    <property type="entry name" value="S-ACYLTRANSFERASE"/>
    <property type="match status" value="1"/>
</dbReference>
<comment type="caution">
    <text evidence="11">The sequence shown here is derived from an EMBL/GenBank/DDBJ whole genome shotgun (WGS) entry which is preliminary data.</text>
</comment>
<dbReference type="Proteomes" id="UP000324897">
    <property type="component" value="Chromosome 3"/>
</dbReference>
<dbReference type="InterPro" id="IPR001594">
    <property type="entry name" value="Palmitoyltrfase_DHHC"/>
</dbReference>
<gene>
    <name evidence="11" type="ORF">EJB05_42213</name>
</gene>
<feature type="transmembrane region" description="Helical" evidence="8">
    <location>
        <begin position="75"/>
        <end position="98"/>
    </location>
</feature>
<dbReference type="GO" id="GO:0016020">
    <property type="term" value="C:membrane"/>
    <property type="evidence" value="ECO:0007669"/>
    <property type="project" value="UniProtKB-SubCell"/>
</dbReference>
<dbReference type="GO" id="GO:0019706">
    <property type="term" value="F:protein-cysteine S-palmitoyltransferase activity"/>
    <property type="evidence" value="ECO:0007669"/>
    <property type="project" value="UniProtKB-EC"/>
</dbReference>
<feature type="domain" description="Palmitoyltransferase DHHC" evidence="10">
    <location>
        <begin position="141"/>
        <end position="233"/>
    </location>
</feature>
<accession>A0A5J9TCU6</accession>
<dbReference type="GO" id="GO:0005794">
    <property type="term" value="C:Golgi apparatus"/>
    <property type="evidence" value="ECO:0007669"/>
    <property type="project" value="TreeGrafter"/>
</dbReference>
<dbReference type="EC" id="2.3.1.225" evidence="8"/>
<keyword evidence="7 8" id="KW-0012">Acyltransferase</keyword>
<evidence type="ECO:0000313" key="12">
    <source>
        <dbReference type="Proteomes" id="UP000324897"/>
    </source>
</evidence>
<evidence type="ECO:0000256" key="7">
    <source>
        <dbReference type="ARBA" id="ARBA00023315"/>
    </source>
</evidence>
<feature type="compositionally biased region" description="Basic and acidic residues" evidence="9">
    <location>
        <begin position="299"/>
        <end position="311"/>
    </location>
</feature>
<name>A0A5J9TCU6_9POAL</name>
<dbReference type="PANTHER" id="PTHR22883">
    <property type="entry name" value="ZINC FINGER DHHC DOMAIN CONTAINING PROTEIN"/>
    <property type="match status" value="1"/>
</dbReference>
<feature type="region of interest" description="Disordered" evidence="9">
    <location>
        <begin position="352"/>
        <end position="371"/>
    </location>
</feature>
<keyword evidence="12" id="KW-1185">Reference proteome</keyword>
<dbReference type="Pfam" id="PF01529">
    <property type="entry name" value="DHHC"/>
    <property type="match status" value="1"/>
</dbReference>
<feature type="region of interest" description="Disordered" evidence="9">
    <location>
        <begin position="284"/>
        <end position="311"/>
    </location>
</feature>
<feature type="transmembrane region" description="Helical" evidence="8">
    <location>
        <begin position="153"/>
        <end position="176"/>
    </location>
</feature>
<comment type="domain">
    <text evidence="8">The DHHC domain is required for palmitoyltransferase activity.</text>
</comment>
<evidence type="ECO:0000256" key="3">
    <source>
        <dbReference type="ARBA" id="ARBA00022679"/>
    </source>
</evidence>
<evidence type="ECO:0000256" key="1">
    <source>
        <dbReference type="ARBA" id="ARBA00004141"/>
    </source>
</evidence>
<feature type="transmembrane region" description="Helical" evidence="8">
    <location>
        <begin position="196"/>
        <end position="221"/>
    </location>
</feature>
<dbReference type="Gramene" id="TVU08798">
    <property type="protein sequence ID" value="TVU08798"/>
    <property type="gene ID" value="EJB05_42213"/>
</dbReference>
<comment type="subcellular location">
    <subcellularLocation>
        <location evidence="1">Membrane</location>
        <topology evidence="1">Multi-pass membrane protein</topology>
    </subcellularLocation>
</comment>
<evidence type="ECO:0000259" key="10">
    <source>
        <dbReference type="Pfam" id="PF01529"/>
    </source>
</evidence>
<evidence type="ECO:0000256" key="9">
    <source>
        <dbReference type="SAM" id="MobiDB-lite"/>
    </source>
</evidence>
<dbReference type="InterPro" id="IPR039859">
    <property type="entry name" value="PFA4/ZDH16/20/ERF2-like"/>
</dbReference>
<protein>
    <recommendedName>
        <fullName evidence="8">S-acyltransferase</fullName>
        <ecNumber evidence="8">2.3.1.225</ecNumber>
    </recommendedName>
    <alternativeName>
        <fullName evidence="8">Palmitoyltransferase</fullName>
    </alternativeName>
</protein>
<feature type="transmembrane region" description="Helical" evidence="8">
    <location>
        <begin position="46"/>
        <end position="69"/>
    </location>
</feature>
<evidence type="ECO:0000256" key="5">
    <source>
        <dbReference type="ARBA" id="ARBA00022989"/>
    </source>
</evidence>
<reference evidence="11 12" key="1">
    <citation type="journal article" date="2019" name="Sci. Rep.">
        <title>A high-quality genome of Eragrostis curvula grass provides insights into Poaceae evolution and supports new strategies to enhance forage quality.</title>
        <authorList>
            <person name="Carballo J."/>
            <person name="Santos B.A.C.M."/>
            <person name="Zappacosta D."/>
            <person name="Garbus I."/>
            <person name="Selva J.P."/>
            <person name="Gallo C.A."/>
            <person name="Diaz A."/>
            <person name="Albertini E."/>
            <person name="Caccamo M."/>
            <person name="Echenique V."/>
        </authorList>
    </citation>
    <scope>NUCLEOTIDE SEQUENCE [LARGE SCALE GENOMIC DNA]</scope>
    <source>
        <strain evidence="12">cv. Victoria</strain>
        <tissue evidence="11">Leaf</tissue>
    </source>
</reference>
<evidence type="ECO:0000256" key="4">
    <source>
        <dbReference type="ARBA" id="ARBA00022692"/>
    </source>
</evidence>
<comment type="catalytic activity">
    <reaction evidence="8">
        <text>L-cysteinyl-[protein] + hexadecanoyl-CoA = S-hexadecanoyl-L-cysteinyl-[protein] + CoA</text>
        <dbReference type="Rhea" id="RHEA:36683"/>
        <dbReference type="Rhea" id="RHEA-COMP:10131"/>
        <dbReference type="Rhea" id="RHEA-COMP:11032"/>
        <dbReference type="ChEBI" id="CHEBI:29950"/>
        <dbReference type="ChEBI" id="CHEBI:57287"/>
        <dbReference type="ChEBI" id="CHEBI:57379"/>
        <dbReference type="ChEBI" id="CHEBI:74151"/>
        <dbReference type="EC" id="2.3.1.225"/>
    </reaction>
</comment>
<evidence type="ECO:0000256" key="6">
    <source>
        <dbReference type="ARBA" id="ARBA00023136"/>
    </source>
</evidence>
<proteinExistence type="inferred from homology"/>
<dbReference type="AlphaFoldDB" id="A0A5J9TCU6"/>
<organism evidence="11 12">
    <name type="scientific">Eragrostis curvula</name>
    <name type="common">weeping love grass</name>
    <dbReference type="NCBI Taxonomy" id="38414"/>
    <lineage>
        <taxon>Eukaryota</taxon>
        <taxon>Viridiplantae</taxon>
        <taxon>Streptophyta</taxon>
        <taxon>Embryophyta</taxon>
        <taxon>Tracheophyta</taxon>
        <taxon>Spermatophyta</taxon>
        <taxon>Magnoliopsida</taxon>
        <taxon>Liliopsida</taxon>
        <taxon>Poales</taxon>
        <taxon>Poaceae</taxon>
        <taxon>PACMAD clade</taxon>
        <taxon>Chloridoideae</taxon>
        <taxon>Eragrostideae</taxon>
        <taxon>Eragrostidinae</taxon>
        <taxon>Eragrostis</taxon>
    </lineage>
</organism>
<evidence type="ECO:0000313" key="11">
    <source>
        <dbReference type="EMBL" id="TVU08798.1"/>
    </source>
</evidence>
<keyword evidence="4 8" id="KW-0812">Transmembrane</keyword>
<dbReference type="GO" id="GO:0006612">
    <property type="term" value="P:protein targeting to membrane"/>
    <property type="evidence" value="ECO:0007669"/>
    <property type="project" value="TreeGrafter"/>
</dbReference>
<sequence>MYVAPSRGGGGAGAAGEQPRVYQVWRGSNEFLLQGRFIFGPDVRSLFLTMFLILAPVVVFCIFVARHLINDFPDHWGISVMVVVIVFTIYDLMLLLLTSGRDPGIVPRNTHPPEPEAIDMNNDGNGQTPQQLRLPRTKDVIVNGVIVKRNYRFFYMFVFSTTLLCLYVFGFCWVYIIKIRDAEHSSVWKAMLKTPASIVLIIYCFICVWFVGGLSVFHFYLMSTNQTTYENFRYRYDRRANPYNRGIVNNFMEIFCTAVPPSKNNFRARVPVEQGLQQARAPARGFMSPNMGKPVGDLEMGRKPVSWDEPRSAADIRDLEVGLGGLLDEKEGRIAHASPDLSRETLPELMEGRAGMHSRRSSWGHRSGTSESMDSIAVQMGTGESHWGSISSVHGTTSGTH</sequence>
<keyword evidence="6 8" id="KW-0472">Membrane</keyword>
<evidence type="ECO:0000256" key="8">
    <source>
        <dbReference type="RuleBase" id="RU079119"/>
    </source>
</evidence>
<keyword evidence="3 8" id="KW-0808">Transferase</keyword>
<dbReference type="OrthoDB" id="4096362at2759"/>
<dbReference type="EMBL" id="RWGY01000039">
    <property type="protein sequence ID" value="TVU08798.1"/>
    <property type="molecule type" value="Genomic_DNA"/>
</dbReference>